<protein>
    <recommendedName>
        <fullName evidence="2">UVR domain-containing protein</fullName>
    </recommendedName>
</protein>
<dbReference type="PANTHER" id="PTHR38430">
    <property type="entry name" value="PROTEIN-ARGININE KINASE ACTIVATOR PROTEIN"/>
    <property type="match status" value="1"/>
</dbReference>
<evidence type="ECO:0000313" key="4">
    <source>
        <dbReference type="Proteomes" id="UP000317318"/>
    </source>
</evidence>
<reference evidence="3 4" key="1">
    <citation type="submission" date="2019-02" db="EMBL/GenBank/DDBJ databases">
        <title>Deep-cultivation of Planctomycetes and their phenomic and genomic characterization uncovers novel biology.</title>
        <authorList>
            <person name="Wiegand S."/>
            <person name="Jogler M."/>
            <person name="Boedeker C."/>
            <person name="Pinto D."/>
            <person name="Vollmers J."/>
            <person name="Rivas-Marin E."/>
            <person name="Kohn T."/>
            <person name="Peeters S.H."/>
            <person name="Heuer A."/>
            <person name="Rast P."/>
            <person name="Oberbeckmann S."/>
            <person name="Bunk B."/>
            <person name="Jeske O."/>
            <person name="Meyerdierks A."/>
            <person name="Storesund J.E."/>
            <person name="Kallscheuer N."/>
            <person name="Luecker S."/>
            <person name="Lage O.M."/>
            <person name="Pohl T."/>
            <person name="Merkel B.J."/>
            <person name="Hornburger P."/>
            <person name="Mueller R.-W."/>
            <person name="Bruemmer F."/>
            <person name="Labrenz M."/>
            <person name="Spormann A.M."/>
            <person name="Op den Camp H."/>
            <person name="Overmann J."/>
            <person name="Amann R."/>
            <person name="Jetten M.S.M."/>
            <person name="Mascher T."/>
            <person name="Medema M.H."/>
            <person name="Devos D.P."/>
            <person name="Kaster A.-K."/>
            <person name="Ovreas L."/>
            <person name="Rohde M."/>
            <person name="Galperin M.Y."/>
            <person name="Jogler C."/>
        </authorList>
    </citation>
    <scope>NUCLEOTIDE SEQUENCE [LARGE SCALE GENOMIC DNA]</scope>
    <source>
        <strain evidence="3 4">Pan189</strain>
    </source>
</reference>
<sequence>MKKCNVCSKPAVYHITEIHGGSPQEIHFCEGHFHEYMNSPAAQPTGSSPAKDAMAEFGDEVSESDDLTCPNCGITFREFREQGRFGCPYDYEAFADRLVPLLENIHGETQHVGKVPARAPLESRRQYELIRLRRDLAVAIDGEDYETAAKIRDDIRRFDGA</sequence>
<dbReference type="InterPro" id="IPR025542">
    <property type="entry name" value="YacH"/>
</dbReference>
<evidence type="ECO:0000259" key="2">
    <source>
        <dbReference type="Pfam" id="PF02151"/>
    </source>
</evidence>
<dbReference type="OrthoDB" id="9788704at2"/>
<dbReference type="GO" id="GO:0050897">
    <property type="term" value="F:cobalt ion binding"/>
    <property type="evidence" value="ECO:0007669"/>
    <property type="project" value="TreeGrafter"/>
</dbReference>
<evidence type="ECO:0000313" key="3">
    <source>
        <dbReference type="EMBL" id="QDT38216.1"/>
    </source>
</evidence>
<dbReference type="KEGG" id="svp:Pan189_26060"/>
<dbReference type="GO" id="GO:0008270">
    <property type="term" value="F:zinc ion binding"/>
    <property type="evidence" value="ECO:0007669"/>
    <property type="project" value="TreeGrafter"/>
</dbReference>
<dbReference type="GO" id="GO:1990169">
    <property type="term" value="P:stress response to copper ion"/>
    <property type="evidence" value="ECO:0007669"/>
    <property type="project" value="TreeGrafter"/>
</dbReference>
<evidence type="ECO:0000256" key="1">
    <source>
        <dbReference type="SAM" id="MobiDB-lite"/>
    </source>
</evidence>
<dbReference type="GO" id="GO:1990170">
    <property type="term" value="P:stress response to cadmium ion"/>
    <property type="evidence" value="ECO:0007669"/>
    <property type="project" value="TreeGrafter"/>
</dbReference>
<dbReference type="Pfam" id="PF02151">
    <property type="entry name" value="UVR"/>
    <property type="match status" value="1"/>
</dbReference>
<dbReference type="GO" id="GO:0046870">
    <property type="term" value="F:cadmium ion binding"/>
    <property type="evidence" value="ECO:0007669"/>
    <property type="project" value="TreeGrafter"/>
</dbReference>
<proteinExistence type="predicted"/>
<dbReference type="GO" id="GO:0005507">
    <property type="term" value="F:copper ion binding"/>
    <property type="evidence" value="ECO:0007669"/>
    <property type="project" value="TreeGrafter"/>
</dbReference>
<dbReference type="PIRSF" id="PIRSF015034">
    <property type="entry name" value="YacH"/>
    <property type="match status" value="1"/>
</dbReference>
<dbReference type="Proteomes" id="UP000317318">
    <property type="component" value="Chromosome"/>
</dbReference>
<accession>A0A517R2V5</accession>
<dbReference type="EMBL" id="CP036268">
    <property type="protein sequence ID" value="QDT38216.1"/>
    <property type="molecule type" value="Genomic_DNA"/>
</dbReference>
<feature type="domain" description="UVR" evidence="2">
    <location>
        <begin position="128"/>
        <end position="157"/>
    </location>
</feature>
<dbReference type="AlphaFoldDB" id="A0A517R2V5"/>
<gene>
    <name evidence="3" type="ORF">Pan189_26060</name>
</gene>
<name>A0A517R2V5_9PLAN</name>
<dbReference type="PANTHER" id="PTHR38430:SF1">
    <property type="entry name" value="PROTEIN-ARGININE KINASE ACTIVATOR PROTEIN"/>
    <property type="match status" value="1"/>
</dbReference>
<organism evidence="3 4">
    <name type="scientific">Stratiformator vulcanicus</name>
    <dbReference type="NCBI Taxonomy" id="2527980"/>
    <lineage>
        <taxon>Bacteria</taxon>
        <taxon>Pseudomonadati</taxon>
        <taxon>Planctomycetota</taxon>
        <taxon>Planctomycetia</taxon>
        <taxon>Planctomycetales</taxon>
        <taxon>Planctomycetaceae</taxon>
        <taxon>Stratiformator</taxon>
    </lineage>
</organism>
<keyword evidence="4" id="KW-1185">Reference proteome</keyword>
<feature type="region of interest" description="Disordered" evidence="1">
    <location>
        <begin position="39"/>
        <end position="65"/>
    </location>
</feature>
<dbReference type="InterPro" id="IPR001943">
    <property type="entry name" value="UVR_dom"/>
</dbReference>